<dbReference type="InterPro" id="IPR036770">
    <property type="entry name" value="Ankyrin_rpt-contain_sf"/>
</dbReference>
<keyword evidence="2" id="KW-1185">Reference proteome</keyword>
<dbReference type="SUPFAM" id="SSF48371">
    <property type="entry name" value="ARM repeat"/>
    <property type="match status" value="1"/>
</dbReference>
<dbReference type="AlphaFoldDB" id="A0A7W7WM18"/>
<dbReference type="EMBL" id="JACHJR010000001">
    <property type="protein sequence ID" value="MBB4951329.1"/>
    <property type="molecule type" value="Genomic_DNA"/>
</dbReference>
<dbReference type="Proteomes" id="UP000573327">
    <property type="component" value="Unassembled WGS sequence"/>
</dbReference>
<dbReference type="InterPro" id="IPR011989">
    <property type="entry name" value="ARM-like"/>
</dbReference>
<comment type="caution">
    <text evidence="1">The sequence shown here is derived from an EMBL/GenBank/DDBJ whole genome shotgun (WGS) entry which is preliminary data.</text>
</comment>
<protein>
    <recommendedName>
        <fullName evidence="3">HEAT repeat protein</fullName>
    </recommendedName>
</protein>
<accession>A0A7W7WM18</accession>
<organism evidence="1 2">
    <name type="scientific">Kitasatospora gansuensis</name>
    <dbReference type="NCBI Taxonomy" id="258050"/>
    <lineage>
        <taxon>Bacteria</taxon>
        <taxon>Bacillati</taxon>
        <taxon>Actinomycetota</taxon>
        <taxon>Actinomycetes</taxon>
        <taxon>Kitasatosporales</taxon>
        <taxon>Streptomycetaceae</taxon>
        <taxon>Kitasatospora</taxon>
    </lineage>
</organism>
<sequence>MRALLEEGADPDTVGEDGLPVLCVAVAAYDERVAEALVEGGADQYRSLPDGTTPLLRAVDLGSPTMVLTLLLDEPQLRVPQGMQERLLALARHWYEIGAAEELRRRTGTPGPAAVRLIPDGEYNRIEQISLGELTVRAGHGGILTWLERAFHIPTPVDELAARALRYPDEEDADSHGDWFAACFTLGERRDKETWAAVAALRHHPSPAHRGFLADALGVGGVSVGTAGQDWYPDARNRLLAAWAADETDGRVLARVLAAYPGCNEGPDSEALGLRYADHPESRVRSEVPYYLHTHGVPLTPAATTALLALARDPEAEVRAAVCHVLGGGRDLTSETRNALLTLVRDPEAGVRVTAAVALSSSGDREPAVADAFVLLLDEEDQLLRLEGAYGLAKLDDPRTGAANERVGPLGPGFEHDHRASELWYWTWRNRPDQA</sequence>
<dbReference type="Gene3D" id="1.25.40.20">
    <property type="entry name" value="Ankyrin repeat-containing domain"/>
    <property type="match status" value="1"/>
</dbReference>
<name>A0A7W7WM18_9ACTN</name>
<dbReference type="Gene3D" id="1.25.10.10">
    <property type="entry name" value="Leucine-rich Repeat Variant"/>
    <property type="match status" value="1"/>
</dbReference>
<dbReference type="Pfam" id="PF13646">
    <property type="entry name" value="HEAT_2"/>
    <property type="match status" value="1"/>
</dbReference>
<evidence type="ECO:0008006" key="3">
    <source>
        <dbReference type="Google" id="ProtNLM"/>
    </source>
</evidence>
<evidence type="ECO:0000313" key="1">
    <source>
        <dbReference type="EMBL" id="MBB4951329.1"/>
    </source>
</evidence>
<dbReference type="SUPFAM" id="SSF48403">
    <property type="entry name" value="Ankyrin repeat"/>
    <property type="match status" value="1"/>
</dbReference>
<proteinExistence type="predicted"/>
<evidence type="ECO:0000313" key="2">
    <source>
        <dbReference type="Proteomes" id="UP000573327"/>
    </source>
</evidence>
<gene>
    <name evidence="1" type="ORF">F4556_006864</name>
</gene>
<dbReference type="InterPro" id="IPR016024">
    <property type="entry name" value="ARM-type_fold"/>
</dbReference>
<reference evidence="1 2" key="1">
    <citation type="submission" date="2020-08" db="EMBL/GenBank/DDBJ databases">
        <title>Sequencing the genomes of 1000 actinobacteria strains.</title>
        <authorList>
            <person name="Klenk H.-P."/>
        </authorList>
    </citation>
    <scope>NUCLEOTIDE SEQUENCE [LARGE SCALE GENOMIC DNA]</scope>
    <source>
        <strain evidence="1 2">DSM 44786</strain>
    </source>
</reference>